<dbReference type="EMBL" id="ADNY01000010">
    <property type="protein sequence ID" value="EFG56158.1"/>
    <property type="molecule type" value="Genomic_DNA"/>
</dbReference>
<organism evidence="2 3">
    <name type="scientific">Lactobacillus amylolyticus DSM 11664</name>
    <dbReference type="NCBI Taxonomy" id="585524"/>
    <lineage>
        <taxon>Bacteria</taxon>
        <taxon>Bacillati</taxon>
        <taxon>Bacillota</taxon>
        <taxon>Bacilli</taxon>
        <taxon>Lactobacillales</taxon>
        <taxon>Lactobacillaceae</taxon>
        <taxon>Lactobacillus</taxon>
    </lineage>
</organism>
<evidence type="ECO:0000256" key="1">
    <source>
        <dbReference type="SAM" id="Phobius"/>
    </source>
</evidence>
<name>D4YRS8_9LACO</name>
<dbReference type="Proteomes" id="UP000004069">
    <property type="component" value="Unassembled WGS sequence"/>
</dbReference>
<gene>
    <name evidence="2" type="ORF">HMPREF0493_0206</name>
</gene>
<reference evidence="2 3" key="1">
    <citation type="submission" date="2010-04" db="EMBL/GenBank/DDBJ databases">
        <authorList>
            <person name="Muzny D."/>
            <person name="Qin X."/>
            <person name="Deng J."/>
            <person name="Jiang H."/>
            <person name="Liu Y."/>
            <person name="Qu J."/>
            <person name="Song X.-Z."/>
            <person name="Zhang L."/>
            <person name="Thornton R."/>
            <person name="Coyle M."/>
            <person name="Francisco L."/>
            <person name="Jackson L."/>
            <person name="Javaid M."/>
            <person name="Korchina V."/>
            <person name="Kovar C."/>
            <person name="Mata R."/>
            <person name="Mathew T."/>
            <person name="Ngo R."/>
            <person name="Nguyen L."/>
            <person name="Nguyen N."/>
            <person name="Okwuonu G."/>
            <person name="Ongeri F."/>
            <person name="Pham C."/>
            <person name="Simmons D."/>
            <person name="Wilczek-Boney K."/>
            <person name="Hale W."/>
            <person name="Jakkamsetti A."/>
            <person name="Pham P."/>
            <person name="Ruth R."/>
            <person name="San Lucas F."/>
            <person name="Warren J."/>
            <person name="Zhang J."/>
            <person name="Zhao Z."/>
            <person name="Zhou C."/>
            <person name="Zhu D."/>
            <person name="Lee S."/>
            <person name="Bess C."/>
            <person name="Blankenburg K."/>
            <person name="Forbes L."/>
            <person name="Fu Q."/>
            <person name="Gubbala S."/>
            <person name="Hirani K."/>
            <person name="Jayaseelan J.C."/>
            <person name="Lara F."/>
            <person name="Munidasa M."/>
            <person name="Palculict T."/>
            <person name="Patil S."/>
            <person name="Pu L.-L."/>
            <person name="Saada N."/>
            <person name="Tang L."/>
            <person name="Weissenberger G."/>
            <person name="Zhu Y."/>
            <person name="Hemphill L."/>
            <person name="Shang Y."/>
            <person name="Youmans B."/>
            <person name="Ayvaz T."/>
            <person name="Ross M."/>
            <person name="Santibanez J."/>
            <person name="Aqrawi P."/>
            <person name="Gross S."/>
            <person name="Joshi V."/>
            <person name="Fowler G."/>
            <person name="Nazareth L."/>
            <person name="Reid J."/>
            <person name="Worley K."/>
            <person name="Petrosino J."/>
            <person name="Highlander S."/>
            <person name="Gibbs R."/>
        </authorList>
    </citation>
    <scope>NUCLEOTIDE SEQUENCE [LARGE SCALE GENOMIC DNA]</scope>
    <source>
        <strain evidence="2 3">DSM 11664</strain>
    </source>
</reference>
<keyword evidence="1" id="KW-0812">Transmembrane</keyword>
<protein>
    <submittedName>
        <fullName evidence="2">Uncharacterized protein</fullName>
    </submittedName>
</protein>
<evidence type="ECO:0000313" key="3">
    <source>
        <dbReference type="Proteomes" id="UP000004069"/>
    </source>
</evidence>
<dbReference type="OrthoDB" id="2326568at2"/>
<sequence length="87" mass="9438">MKFINTKTKMIINGLLTLTGLAMLFSGLIIQMNEASNFDAGQRLATAGPTLALIIVSVMMVIGFGMAFFNSWAIMNNHHAKHVVKAV</sequence>
<dbReference type="AlphaFoldDB" id="D4YRS8"/>
<keyword evidence="1" id="KW-1133">Transmembrane helix</keyword>
<proteinExistence type="predicted"/>
<comment type="caution">
    <text evidence="2">The sequence shown here is derived from an EMBL/GenBank/DDBJ whole genome shotgun (WGS) entry which is preliminary data.</text>
</comment>
<accession>D4YRS8</accession>
<keyword evidence="3" id="KW-1185">Reference proteome</keyword>
<dbReference type="RefSeq" id="WP_006351360.1">
    <property type="nucleotide sequence ID" value="NZ_ADNY01000010.1"/>
</dbReference>
<feature type="transmembrane region" description="Helical" evidence="1">
    <location>
        <begin position="50"/>
        <end position="69"/>
    </location>
</feature>
<keyword evidence="1" id="KW-0472">Membrane</keyword>
<evidence type="ECO:0000313" key="2">
    <source>
        <dbReference type="EMBL" id="EFG56158.1"/>
    </source>
</evidence>
<feature type="transmembrane region" description="Helical" evidence="1">
    <location>
        <begin position="12"/>
        <end position="30"/>
    </location>
</feature>